<evidence type="ECO:0000256" key="5">
    <source>
        <dbReference type="ARBA" id="ARBA00023159"/>
    </source>
</evidence>
<evidence type="ECO:0000256" key="4">
    <source>
        <dbReference type="ARBA" id="ARBA00023015"/>
    </source>
</evidence>
<reference evidence="10" key="1">
    <citation type="submission" date="2017-02" db="UniProtKB">
        <authorList>
            <consortium name="WormBaseParasite"/>
        </authorList>
    </citation>
    <scope>IDENTIFICATION</scope>
</reference>
<keyword evidence="6 8" id="KW-0804">Transcription</keyword>
<evidence type="ECO:0000256" key="8">
    <source>
        <dbReference type="RuleBase" id="RU364144"/>
    </source>
</evidence>
<dbReference type="GO" id="GO:0000978">
    <property type="term" value="F:RNA polymerase II cis-regulatory region sequence-specific DNA binding"/>
    <property type="evidence" value="ECO:0007669"/>
    <property type="project" value="TreeGrafter"/>
</dbReference>
<comment type="subcellular location">
    <subcellularLocation>
        <location evidence="1 8">Nucleus</location>
    </subcellularLocation>
</comment>
<comment type="subunit">
    <text evidence="3 8">Component of the Mediator complex.</text>
</comment>
<keyword evidence="5 8" id="KW-0010">Activator</keyword>
<dbReference type="GO" id="GO:0070847">
    <property type="term" value="C:core mediator complex"/>
    <property type="evidence" value="ECO:0007669"/>
    <property type="project" value="TreeGrafter"/>
</dbReference>
<dbReference type="WBParaSite" id="PTRK_0001546300.1">
    <property type="protein sequence ID" value="PTRK_0001546300.1"/>
    <property type="gene ID" value="PTRK_0001546300"/>
</dbReference>
<gene>
    <name evidence="8" type="primary">MED8</name>
</gene>
<keyword evidence="9" id="KW-1185">Reference proteome</keyword>
<evidence type="ECO:0000256" key="3">
    <source>
        <dbReference type="ARBA" id="ARBA00011837"/>
    </source>
</evidence>
<keyword evidence="7 8" id="KW-0539">Nucleus</keyword>
<dbReference type="STRING" id="131310.A0A0N5A1G4"/>
<comment type="similarity">
    <text evidence="2 8">Belongs to the Mediator complex subunit 8 family.</text>
</comment>
<dbReference type="PANTHER" id="PTHR13074:SF9">
    <property type="entry name" value="MEDIATOR OF RNA POLYMERASE II TRANSCRIPTION SUBUNIT 8"/>
    <property type="match status" value="1"/>
</dbReference>
<evidence type="ECO:0000313" key="10">
    <source>
        <dbReference type="WBParaSite" id="PTRK_0001546300.1"/>
    </source>
</evidence>
<evidence type="ECO:0000256" key="1">
    <source>
        <dbReference type="ARBA" id="ARBA00004123"/>
    </source>
</evidence>
<organism evidence="9 10">
    <name type="scientific">Parastrongyloides trichosuri</name>
    <name type="common">Possum-specific nematode worm</name>
    <dbReference type="NCBI Taxonomy" id="131310"/>
    <lineage>
        <taxon>Eukaryota</taxon>
        <taxon>Metazoa</taxon>
        <taxon>Ecdysozoa</taxon>
        <taxon>Nematoda</taxon>
        <taxon>Chromadorea</taxon>
        <taxon>Rhabditida</taxon>
        <taxon>Tylenchina</taxon>
        <taxon>Panagrolaimomorpha</taxon>
        <taxon>Strongyloidoidea</taxon>
        <taxon>Strongyloididae</taxon>
        <taxon>Parastrongyloides</taxon>
    </lineage>
</organism>
<evidence type="ECO:0000256" key="6">
    <source>
        <dbReference type="ARBA" id="ARBA00023163"/>
    </source>
</evidence>
<evidence type="ECO:0000313" key="9">
    <source>
        <dbReference type="Proteomes" id="UP000038045"/>
    </source>
</evidence>
<evidence type="ECO:0000256" key="7">
    <source>
        <dbReference type="ARBA" id="ARBA00023242"/>
    </source>
</evidence>
<dbReference type="InterPro" id="IPR019364">
    <property type="entry name" value="Mediatior_Med8_fun/met"/>
</dbReference>
<accession>A0A0N5A1G4</accession>
<protein>
    <recommendedName>
        <fullName evidence="8">Mediator of RNA polymerase II transcription subunit 8</fullName>
    </recommendedName>
    <alternativeName>
        <fullName evidence="8">Mediator complex subunit 8</fullName>
    </alternativeName>
</protein>
<dbReference type="Pfam" id="PF10232">
    <property type="entry name" value="Med8"/>
    <property type="match status" value="1"/>
</dbReference>
<dbReference type="AlphaFoldDB" id="A0A0N5A1G4"/>
<keyword evidence="4 8" id="KW-0805">Transcription regulation</keyword>
<dbReference type="GO" id="GO:0016592">
    <property type="term" value="C:mediator complex"/>
    <property type="evidence" value="ECO:0007669"/>
    <property type="project" value="InterPro"/>
</dbReference>
<dbReference type="PANTHER" id="PTHR13074">
    <property type="entry name" value="MEDIATOR OF RNA POLYMERASE II TRANSCRIPTION SUBUNIT 8"/>
    <property type="match status" value="1"/>
</dbReference>
<dbReference type="Proteomes" id="UP000038045">
    <property type="component" value="Unplaced"/>
</dbReference>
<dbReference type="GO" id="GO:0006357">
    <property type="term" value="P:regulation of transcription by RNA polymerase II"/>
    <property type="evidence" value="ECO:0007669"/>
    <property type="project" value="InterPro"/>
</dbReference>
<sequence length="204" mass="22997">MSDLLHGGYQHEPDKVKAAIKNLEQKVVEIKMNIENALCLLDLQQNVPFEDLMGLFTSLANAMTQMQMLLKRSALTASQDDCGSFLRSHLLVPQSISLEHNQELFQRTEGRIPYWNHDVVPEFLSTKVNAELEAMDKLIENEKHLKSHDIVTRQINQMNKHIDILLGALNDAGKVAAENHLEKPTYDNATTDLLVKAIMNGALD</sequence>
<evidence type="ECO:0000256" key="2">
    <source>
        <dbReference type="ARBA" id="ARBA00005716"/>
    </source>
</evidence>
<dbReference type="GO" id="GO:0003712">
    <property type="term" value="F:transcription coregulator activity"/>
    <property type="evidence" value="ECO:0007669"/>
    <property type="project" value="InterPro"/>
</dbReference>
<comment type="function">
    <text evidence="8">Component of the Mediator complex, a coactivator involved in the regulated transcription of nearly all RNA polymerase II-dependent genes. Mediator functions as a bridge to convey information from gene-specific regulatory proteins to the basal RNA polymerase II transcription machinery. Mediator is recruited to promoters by direct interactions with regulatory proteins and serves as a scaffold for the assembly of a functional preinitiation complex with RNA polymerase II and the general transcription factors.</text>
</comment>
<name>A0A0N5A1G4_PARTI</name>
<proteinExistence type="inferred from homology"/>